<comment type="caution">
    <text evidence="2">The sequence shown here is derived from an EMBL/GenBank/DDBJ whole genome shotgun (WGS) entry which is preliminary data.</text>
</comment>
<protein>
    <recommendedName>
        <fullName evidence="4">ATP synthase protein MI25</fullName>
    </recommendedName>
</protein>
<reference evidence="2 3" key="1">
    <citation type="submission" date="2024-11" db="EMBL/GenBank/DDBJ databases">
        <title>A near-complete genome assembly of Cinchona calisaya.</title>
        <authorList>
            <person name="Lian D.C."/>
            <person name="Zhao X.W."/>
            <person name="Wei L."/>
        </authorList>
    </citation>
    <scope>NUCLEOTIDE SEQUENCE [LARGE SCALE GENOMIC DNA]</scope>
    <source>
        <tissue evidence="2">Nenye</tissue>
    </source>
</reference>
<evidence type="ECO:0000313" key="3">
    <source>
        <dbReference type="Proteomes" id="UP001630127"/>
    </source>
</evidence>
<evidence type="ECO:0008006" key="4">
    <source>
        <dbReference type="Google" id="ProtNLM"/>
    </source>
</evidence>
<evidence type="ECO:0000313" key="2">
    <source>
        <dbReference type="EMBL" id="KAL3525918.1"/>
    </source>
</evidence>
<accession>A0ABD3A8A0</accession>
<keyword evidence="1" id="KW-0812">Transmembrane</keyword>
<dbReference type="EMBL" id="JBJUIK010000006">
    <property type="protein sequence ID" value="KAL3525918.1"/>
    <property type="molecule type" value="Genomic_DNA"/>
</dbReference>
<keyword evidence="3" id="KW-1185">Reference proteome</keyword>
<feature type="transmembrane region" description="Helical" evidence="1">
    <location>
        <begin position="33"/>
        <end position="56"/>
    </location>
</feature>
<dbReference type="Proteomes" id="UP001630127">
    <property type="component" value="Unassembled WGS sequence"/>
</dbReference>
<proteinExistence type="predicted"/>
<keyword evidence="1" id="KW-0472">Membrane</keyword>
<name>A0ABD3A8A0_9GENT</name>
<evidence type="ECO:0000256" key="1">
    <source>
        <dbReference type="SAM" id="Phobius"/>
    </source>
</evidence>
<organism evidence="2 3">
    <name type="scientific">Cinchona calisaya</name>
    <dbReference type="NCBI Taxonomy" id="153742"/>
    <lineage>
        <taxon>Eukaryota</taxon>
        <taxon>Viridiplantae</taxon>
        <taxon>Streptophyta</taxon>
        <taxon>Embryophyta</taxon>
        <taxon>Tracheophyta</taxon>
        <taxon>Spermatophyta</taxon>
        <taxon>Magnoliopsida</taxon>
        <taxon>eudicotyledons</taxon>
        <taxon>Gunneridae</taxon>
        <taxon>Pentapetalae</taxon>
        <taxon>asterids</taxon>
        <taxon>lamiids</taxon>
        <taxon>Gentianales</taxon>
        <taxon>Rubiaceae</taxon>
        <taxon>Cinchonoideae</taxon>
        <taxon>Cinchoneae</taxon>
        <taxon>Cinchona</taxon>
    </lineage>
</organism>
<keyword evidence="1" id="KW-1133">Transmembrane helix</keyword>
<sequence length="164" mass="18030">MNPNTTSFLIGIMGAAITLSAYSQTFISPTQCITVGLFVLVFGLLVKEAILITAYVKPFNRLDSSVQFAKRWLKVKMSYCVTQKAPMEPKENNDVATPADSASLSQDKNGKWLAGYTGSGKQKSLNWFRQEAGFRIQASVISAVLLGRERKQREKKIISSSNGS</sequence>
<dbReference type="AlphaFoldDB" id="A0ABD3A8A0"/>
<gene>
    <name evidence="2" type="ORF">ACH5RR_014290</name>
</gene>